<proteinExistence type="predicted"/>
<dbReference type="Proteomes" id="UP000000804">
    <property type="component" value="Chromosome"/>
</dbReference>
<reference evidence="2 3" key="1">
    <citation type="journal article" date="1999" name="Nature">
        <title>Genomic sequence comparison of two unrelated isolates of the human gastric pathogen Helicobacter pylori.</title>
        <authorList>
            <person name="Alm R.A."/>
            <person name="Ling L.-S.L."/>
            <person name="Moir D.T."/>
            <person name="King B.L."/>
            <person name="Brown E.D."/>
            <person name="Doig P.C."/>
            <person name="Smith D.R."/>
            <person name="Noonan B."/>
            <person name="Guild B.C."/>
            <person name="deJonge B.L."/>
            <person name="Carmel G."/>
            <person name="Tummino P.J."/>
            <person name="Caruso A."/>
            <person name="Uria-Nickelsen M."/>
            <person name="Mills D.M."/>
            <person name="Ives C."/>
            <person name="Gibson R."/>
            <person name="Merberg D."/>
            <person name="Mills S.D."/>
            <person name="Jiang Q."/>
            <person name="Taylor D.E."/>
            <person name="Vovis G.F."/>
            <person name="Trust T.J."/>
        </authorList>
    </citation>
    <scope>NUCLEOTIDE SEQUENCE [LARGE SCALE GENOMIC DNA]</scope>
    <source>
        <strain evidence="3">J99 / ATCC 700824</strain>
    </source>
</reference>
<gene>
    <name evidence="2" type="ordered locus">jhp_0929</name>
</gene>
<name>Q9ZKK6_HELPJ</name>
<organism evidence="2 3">
    <name type="scientific">Helicobacter pylori (strain J99 / ATCC 700824)</name>
    <name type="common">Campylobacter pylori J99</name>
    <dbReference type="NCBI Taxonomy" id="85963"/>
    <lineage>
        <taxon>Bacteria</taxon>
        <taxon>Pseudomonadati</taxon>
        <taxon>Campylobacterota</taxon>
        <taxon>Epsilonproteobacteria</taxon>
        <taxon>Campylobacterales</taxon>
        <taxon>Helicobacteraceae</taxon>
        <taxon>Helicobacter</taxon>
    </lineage>
</organism>
<evidence type="ECO:0000256" key="1">
    <source>
        <dbReference type="SAM" id="MobiDB-lite"/>
    </source>
</evidence>
<dbReference type="KEGG" id="hpj:jhp_0929"/>
<dbReference type="PIR" id="E71870">
    <property type="entry name" value="E71870"/>
</dbReference>
<evidence type="ECO:0000313" key="3">
    <source>
        <dbReference type="Proteomes" id="UP000000804"/>
    </source>
</evidence>
<feature type="region of interest" description="Disordered" evidence="1">
    <location>
        <begin position="66"/>
        <end position="112"/>
    </location>
</feature>
<feature type="compositionally biased region" description="Basic and acidic residues" evidence="1">
    <location>
        <begin position="75"/>
        <end position="110"/>
    </location>
</feature>
<evidence type="ECO:0000313" key="2">
    <source>
        <dbReference type="EMBL" id="AAD06507.1"/>
    </source>
</evidence>
<sequence>MDNAITKLPEKIKELENSIEITKKNIAKYTRLVEQKPSYPRLEYLQALKWDHKTLIDDLAKMSKDRNYKPAFNPKSKEVLKNLNAEKRASLENEREEQGVKGNTKSHDEIEPATEQVIEKEIEKGDEIANNVDYYENEQEVEITKSMGRR</sequence>
<accession>Q9ZKK6</accession>
<dbReference type="EMBL" id="AE001439">
    <property type="protein sequence ID" value="AAD06507.1"/>
    <property type="molecule type" value="Genomic_DNA"/>
</dbReference>
<protein>
    <submittedName>
        <fullName evidence="2">Putative</fullName>
    </submittedName>
</protein>
<dbReference type="AlphaFoldDB" id="Q9ZKK6"/>